<evidence type="ECO:0000256" key="8">
    <source>
        <dbReference type="ARBA" id="ARBA00040793"/>
    </source>
</evidence>
<proteinExistence type="inferred from homology"/>
<protein>
    <recommendedName>
        <fullName evidence="8">Guanosine-3',5'-bis(diphosphate) 3'-pyrophosphohydrolase MESH1</fullName>
        <ecNumber evidence="5">3.1.7.2</ecNumber>
    </recommendedName>
    <alternativeName>
        <fullName evidence="9">Metazoan SpoT homolog 1</fullName>
    </alternativeName>
    <alternativeName>
        <fullName evidence="10">Penta-phosphate guanosine-3'-pyrophosphohydrolase</fullName>
    </alternativeName>
</protein>
<accession>A0AAE0Z407</accession>
<evidence type="ECO:0000256" key="2">
    <source>
        <dbReference type="ARBA" id="ARBA00022723"/>
    </source>
</evidence>
<dbReference type="FunFam" id="1.10.3210.10:FF:000012">
    <property type="entry name" value="HD domain containing 3"/>
    <property type="match status" value="1"/>
</dbReference>
<reference evidence="13" key="1">
    <citation type="journal article" date="2023" name="G3 (Bethesda)">
        <title>A reference genome for the long-term kleptoplast-retaining sea slug Elysia crispata morphotype clarki.</title>
        <authorList>
            <person name="Eastman K.E."/>
            <person name="Pendleton A.L."/>
            <person name="Shaikh M.A."/>
            <person name="Suttiyut T."/>
            <person name="Ogas R."/>
            <person name="Tomko P."/>
            <person name="Gavelis G."/>
            <person name="Widhalm J.R."/>
            <person name="Wisecaver J.H."/>
        </authorList>
    </citation>
    <scope>NUCLEOTIDE SEQUENCE</scope>
    <source>
        <strain evidence="13">ECLA1</strain>
    </source>
</reference>
<evidence type="ECO:0000313" key="13">
    <source>
        <dbReference type="EMBL" id="KAK3761696.1"/>
    </source>
</evidence>
<dbReference type="InterPro" id="IPR006674">
    <property type="entry name" value="HD_domain"/>
</dbReference>
<dbReference type="PROSITE" id="PS51831">
    <property type="entry name" value="HD"/>
    <property type="match status" value="1"/>
</dbReference>
<evidence type="ECO:0000256" key="5">
    <source>
        <dbReference type="ARBA" id="ARBA00024387"/>
    </source>
</evidence>
<evidence type="ECO:0000256" key="9">
    <source>
        <dbReference type="ARBA" id="ARBA00041464"/>
    </source>
</evidence>
<dbReference type="EMBL" id="JAWDGP010004851">
    <property type="protein sequence ID" value="KAK3761696.1"/>
    <property type="molecule type" value="Genomic_DNA"/>
</dbReference>
<dbReference type="PANTHER" id="PTHR46246">
    <property type="entry name" value="GUANOSINE-3',5'-BIS(DIPHOSPHATE) 3'-PYROPHOSPHOHYDROLASE MESH1"/>
    <property type="match status" value="1"/>
</dbReference>
<dbReference type="InterPro" id="IPR052194">
    <property type="entry name" value="MESH1"/>
</dbReference>
<feature type="domain" description="HD" evidence="12">
    <location>
        <begin position="44"/>
        <end position="139"/>
    </location>
</feature>
<keyword evidence="4" id="KW-0464">Manganese</keyword>
<comment type="function">
    <text evidence="6">ppGpp hydrolyzing enzyme involved in starvation response.</text>
</comment>
<keyword evidence="3" id="KW-0378">Hydrolase</keyword>
<gene>
    <name evidence="13" type="ORF">RRG08_016128</name>
</gene>
<dbReference type="CDD" id="cd00077">
    <property type="entry name" value="HDc"/>
    <property type="match status" value="1"/>
</dbReference>
<evidence type="ECO:0000256" key="4">
    <source>
        <dbReference type="ARBA" id="ARBA00023211"/>
    </source>
</evidence>
<evidence type="ECO:0000256" key="6">
    <source>
        <dbReference type="ARBA" id="ARBA00037781"/>
    </source>
</evidence>
<comment type="cofactor">
    <cofactor evidence="1">
        <name>Mn(2+)</name>
        <dbReference type="ChEBI" id="CHEBI:29035"/>
    </cofactor>
</comment>
<dbReference type="Pfam" id="PF13328">
    <property type="entry name" value="HD_4"/>
    <property type="match status" value="1"/>
</dbReference>
<evidence type="ECO:0000259" key="12">
    <source>
        <dbReference type="PROSITE" id="PS51831"/>
    </source>
</evidence>
<keyword evidence="14" id="KW-1185">Reference proteome</keyword>
<evidence type="ECO:0000256" key="1">
    <source>
        <dbReference type="ARBA" id="ARBA00001936"/>
    </source>
</evidence>
<dbReference type="Gene3D" id="1.10.3210.10">
    <property type="entry name" value="Hypothetical protein af1432"/>
    <property type="match status" value="1"/>
</dbReference>
<comment type="catalytic activity">
    <reaction evidence="11">
        <text>guanosine 3',5'-bis(diphosphate) + H2O = GDP + diphosphate + H(+)</text>
        <dbReference type="Rhea" id="RHEA:14253"/>
        <dbReference type="ChEBI" id="CHEBI:15377"/>
        <dbReference type="ChEBI" id="CHEBI:15378"/>
        <dbReference type="ChEBI" id="CHEBI:33019"/>
        <dbReference type="ChEBI" id="CHEBI:58189"/>
        <dbReference type="ChEBI" id="CHEBI:77828"/>
        <dbReference type="EC" id="3.1.7.2"/>
    </reaction>
</comment>
<dbReference type="PANTHER" id="PTHR46246:SF1">
    <property type="entry name" value="GUANOSINE-3',5'-BIS(DIPHOSPHATE) 3'-PYROPHOSPHOHYDROLASE MESH1"/>
    <property type="match status" value="1"/>
</dbReference>
<evidence type="ECO:0000256" key="3">
    <source>
        <dbReference type="ARBA" id="ARBA00022801"/>
    </source>
</evidence>
<sequence>MAERNSLSQDEALSKVVKEIVRCTNFAALKHKDQRRKDKQQTPYVNHVIGVAHILVSEGGISDVSVIQAALLHDTVEDTDTSFYELQAEFGEDVANLVKEMTDDKSLPKAERKALQISHASQASYRAKLVKLADKLYNLRDLRRCTPEGWSEERVQEYFEWASQVVAGLRGTNQTMEDALDQLFMERGVEMIGS</sequence>
<evidence type="ECO:0000256" key="7">
    <source>
        <dbReference type="ARBA" id="ARBA00038354"/>
    </source>
</evidence>
<organism evidence="13 14">
    <name type="scientific">Elysia crispata</name>
    <name type="common">lettuce slug</name>
    <dbReference type="NCBI Taxonomy" id="231223"/>
    <lineage>
        <taxon>Eukaryota</taxon>
        <taxon>Metazoa</taxon>
        <taxon>Spiralia</taxon>
        <taxon>Lophotrochozoa</taxon>
        <taxon>Mollusca</taxon>
        <taxon>Gastropoda</taxon>
        <taxon>Heterobranchia</taxon>
        <taxon>Euthyneura</taxon>
        <taxon>Panpulmonata</taxon>
        <taxon>Sacoglossa</taxon>
        <taxon>Placobranchoidea</taxon>
        <taxon>Plakobranchidae</taxon>
        <taxon>Elysia</taxon>
    </lineage>
</organism>
<dbReference type="SUPFAM" id="SSF109604">
    <property type="entry name" value="HD-domain/PDEase-like"/>
    <property type="match status" value="1"/>
</dbReference>
<comment type="caution">
    <text evidence="13">The sequence shown here is derived from an EMBL/GenBank/DDBJ whole genome shotgun (WGS) entry which is preliminary data.</text>
</comment>
<evidence type="ECO:0000256" key="11">
    <source>
        <dbReference type="ARBA" id="ARBA00047968"/>
    </source>
</evidence>
<dbReference type="GO" id="GO:0008893">
    <property type="term" value="F:guanosine-3',5'-bis(diphosphate) 3'-diphosphatase activity"/>
    <property type="evidence" value="ECO:0007669"/>
    <property type="project" value="UniProtKB-EC"/>
</dbReference>
<name>A0AAE0Z407_9GAST</name>
<dbReference type="EC" id="3.1.7.2" evidence="5"/>
<keyword evidence="2" id="KW-0479">Metal-binding</keyword>
<dbReference type="InterPro" id="IPR003607">
    <property type="entry name" value="HD/PDEase_dom"/>
</dbReference>
<evidence type="ECO:0000256" key="10">
    <source>
        <dbReference type="ARBA" id="ARBA00041770"/>
    </source>
</evidence>
<dbReference type="Proteomes" id="UP001283361">
    <property type="component" value="Unassembled WGS sequence"/>
</dbReference>
<evidence type="ECO:0000313" key="14">
    <source>
        <dbReference type="Proteomes" id="UP001283361"/>
    </source>
</evidence>
<dbReference type="AlphaFoldDB" id="A0AAE0Z407"/>
<dbReference type="GO" id="GO:0046872">
    <property type="term" value="F:metal ion binding"/>
    <property type="evidence" value="ECO:0007669"/>
    <property type="project" value="UniProtKB-KW"/>
</dbReference>
<comment type="similarity">
    <text evidence="7">Belongs to the MESH1 family.</text>
</comment>